<dbReference type="InterPro" id="IPR018378">
    <property type="entry name" value="C-type_lectin_CS"/>
</dbReference>
<keyword evidence="3" id="KW-0812">Transmembrane</keyword>
<comment type="subcellular location">
    <subcellularLocation>
        <location evidence="1">Cell membrane</location>
        <topology evidence="1">Single-pass type II membrane protein</topology>
    </subcellularLocation>
</comment>
<protein>
    <submittedName>
        <fullName evidence="5">CD209L protein</fullName>
    </submittedName>
</protein>
<accession>A0A0E3XHG3</accession>
<feature type="domain" description="C-type lectin" evidence="4">
    <location>
        <begin position="161"/>
        <end position="268"/>
    </location>
</feature>
<evidence type="ECO:0000256" key="2">
    <source>
        <dbReference type="ARBA" id="ARBA00023157"/>
    </source>
</evidence>
<dbReference type="Pfam" id="PF00059">
    <property type="entry name" value="Lectin_C"/>
    <property type="match status" value="1"/>
</dbReference>
<keyword evidence="3" id="KW-0472">Membrane</keyword>
<dbReference type="AlphaFoldDB" id="A0A0E3XHG3"/>
<dbReference type="SMART" id="SM00034">
    <property type="entry name" value="CLECT"/>
    <property type="match status" value="1"/>
</dbReference>
<evidence type="ECO:0000259" key="4">
    <source>
        <dbReference type="PROSITE" id="PS50041"/>
    </source>
</evidence>
<evidence type="ECO:0000256" key="1">
    <source>
        <dbReference type="ARBA" id="ARBA00004401"/>
    </source>
</evidence>
<dbReference type="PROSITE" id="PS50041">
    <property type="entry name" value="C_TYPE_LECTIN_2"/>
    <property type="match status" value="1"/>
</dbReference>
<dbReference type="PANTHER" id="PTHR45710:SF28">
    <property type="entry name" value="C-TYPE LECTIN DOMAIN FAMILY 4 MEMBER C ISOFORM 1"/>
    <property type="match status" value="1"/>
</dbReference>
<name>A0A0E3XHG3_PLEAT</name>
<evidence type="ECO:0000256" key="3">
    <source>
        <dbReference type="SAM" id="Phobius"/>
    </source>
</evidence>
<dbReference type="SUPFAM" id="SSF56436">
    <property type="entry name" value="C-type lectin-like"/>
    <property type="match status" value="1"/>
</dbReference>
<dbReference type="InterPro" id="IPR016187">
    <property type="entry name" value="CTDL_fold"/>
</dbReference>
<dbReference type="InterPro" id="IPR016186">
    <property type="entry name" value="C-type_lectin-like/link_sf"/>
</dbReference>
<dbReference type="GO" id="GO:0005886">
    <property type="term" value="C:plasma membrane"/>
    <property type="evidence" value="ECO:0007669"/>
    <property type="project" value="UniProtKB-SubCell"/>
</dbReference>
<dbReference type="InterPro" id="IPR001304">
    <property type="entry name" value="C-type_lectin-like"/>
</dbReference>
<dbReference type="PANTHER" id="PTHR45710">
    <property type="entry name" value="C-TYPE LECTIN DOMAIN-CONTAINING PROTEIN 180"/>
    <property type="match status" value="1"/>
</dbReference>
<evidence type="ECO:0000313" key="5">
    <source>
        <dbReference type="EMBL" id="AKC34143.1"/>
    </source>
</evidence>
<dbReference type="EMBL" id="KP881336">
    <property type="protein sequence ID" value="AKC34143.1"/>
    <property type="molecule type" value="mRNA"/>
</dbReference>
<reference evidence="5" key="1">
    <citation type="journal article" date="2015" name="Fish Shellfish Immunol.">
        <title>Molecular characterization and functional analysis of a novel C-type lectin receptor-like gene from a teleost fish, Plecoglossus altivelis.</title>
        <authorList>
            <person name="Yang G.J."/>
            <person name="Lu X.J."/>
            <person name="Chen Q."/>
            <person name="Chen J."/>
        </authorList>
    </citation>
    <scope>NUCLEOTIDE SEQUENCE</scope>
    <source>
        <tissue evidence="5">Head kidney</tissue>
    </source>
</reference>
<organism evidence="5">
    <name type="scientific">Plecoglossus altivelis</name>
    <name type="common">Ayu sweetfish</name>
    <name type="synonym">Salmo altivelis</name>
    <dbReference type="NCBI Taxonomy" id="61084"/>
    <lineage>
        <taxon>Eukaryota</taxon>
        <taxon>Metazoa</taxon>
        <taxon>Chordata</taxon>
        <taxon>Craniata</taxon>
        <taxon>Vertebrata</taxon>
        <taxon>Euteleostomi</taxon>
        <taxon>Actinopterygii</taxon>
        <taxon>Neopterygii</taxon>
        <taxon>Teleostei</taxon>
        <taxon>Stomiati</taxon>
        <taxon>Osmeriformes</taxon>
        <taxon>Plecoglossus</taxon>
    </lineage>
</organism>
<keyword evidence="2" id="KW-1015">Disulfide bond</keyword>
<dbReference type="PROSITE" id="PS00615">
    <property type="entry name" value="C_TYPE_LECTIN_1"/>
    <property type="match status" value="1"/>
</dbReference>
<sequence length="281" mass="31487">MEMKDITKAEERVKVVEVVEAAEGRETLDGEEVKEVKSSVYRTLETPTEDLYSVAVWPSTKDKTDSQIHRKLRLYRALCLLLFFISLILLFVVIVLYVKVPKEAVVCPEGESEGTGGGLVIADETRQTPPMCSLQKCKALHPQFGTSSSSCKPCAEGWLLFEDSCFFLSRERKSWEDSRKDCRDRAGDLAVITNDGVQNFLTKEGNLLYWIGLRLKAEQWMWVNNAALIKGYWGGASEGDCGLLHGNKATNKSWSSSPCFYSSAYICQGPRRRLPLLEAPA</sequence>
<dbReference type="InterPro" id="IPR050828">
    <property type="entry name" value="C-type_lectin/matrix_domain"/>
</dbReference>
<proteinExistence type="evidence at transcript level"/>
<feature type="transmembrane region" description="Helical" evidence="3">
    <location>
        <begin position="77"/>
        <end position="98"/>
    </location>
</feature>
<keyword evidence="3" id="KW-1133">Transmembrane helix</keyword>
<dbReference type="Gene3D" id="3.10.100.10">
    <property type="entry name" value="Mannose-Binding Protein A, subunit A"/>
    <property type="match status" value="1"/>
</dbReference>